<dbReference type="SUPFAM" id="SSF53448">
    <property type="entry name" value="Nucleotide-diphospho-sugar transferases"/>
    <property type="match status" value="1"/>
</dbReference>
<gene>
    <name evidence="1" type="ORF">GCM10011611_32760</name>
</gene>
<organism evidence="1 2">
    <name type="scientific">Aliidongia dinghuensis</name>
    <dbReference type="NCBI Taxonomy" id="1867774"/>
    <lineage>
        <taxon>Bacteria</taxon>
        <taxon>Pseudomonadati</taxon>
        <taxon>Pseudomonadota</taxon>
        <taxon>Alphaproteobacteria</taxon>
        <taxon>Rhodospirillales</taxon>
        <taxon>Dongiaceae</taxon>
        <taxon>Aliidongia</taxon>
    </lineage>
</organism>
<keyword evidence="1" id="KW-0167">Capsid protein</keyword>
<protein>
    <submittedName>
        <fullName evidence="1">Spore coat protein</fullName>
    </submittedName>
</protein>
<keyword evidence="2" id="KW-1185">Reference proteome</keyword>
<reference evidence="1" key="1">
    <citation type="journal article" date="2014" name="Int. J. Syst. Evol. Microbiol.">
        <title>Complete genome sequence of Corynebacterium casei LMG S-19264T (=DSM 44701T), isolated from a smear-ripened cheese.</title>
        <authorList>
            <consortium name="US DOE Joint Genome Institute (JGI-PGF)"/>
            <person name="Walter F."/>
            <person name="Albersmeier A."/>
            <person name="Kalinowski J."/>
            <person name="Ruckert C."/>
        </authorList>
    </citation>
    <scope>NUCLEOTIDE SEQUENCE</scope>
    <source>
        <strain evidence="1">CGMCC 1.15725</strain>
    </source>
</reference>
<dbReference type="Gene3D" id="3.90.550.10">
    <property type="entry name" value="Spore Coat Polysaccharide Biosynthesis Protein SpsA, Chain A"/>
    <property type="match status" value="1"/>
</dbReference>
<evidence type="ECO:0000313" key="2">
    <source>
        <dbReference type="Proteomes" id="UP000646365"/>
    </source>
</evidence>
<comment type="caution">
    <text evidence="1">The sequence shown here is derived from an EMBL/GenBank/DDBJ whole genome shotgun (WGS) entry which is preliminary data.</text>
</comment>
<dbReference type="CDD" id="cd02518">
    <property type="entry name" value="GT2_SpsF"/>
    <property type="match status" value="1"/>
</dbReference>
<dbReference type="EMBL" id="BMJQ01000008">
    <property type="protein sequence ID" value="GGF24172.1"/>
    <property type="molecule type" value="Genomic_DNA"/>
</dbReference>
<dbReference type="RefSeq" id="WP_189047654.1">
    <property type="nucleotide sequence ID" value="NZ_BMJQ01000008.1"/>
</dbReference>
<reference evidence="1" key="2">
    <citation type="submission" date="2020-09" db="EMBL/GenBank/DDBJ databases">
        <authorList>
            <person name="Sun Q."/>
            <person name="Zhou Y."/>
        </authorList>
    </citation>
    <scope>NUCLEOTIDE SEQUENCE</scope>
    <source>
        <strain evidence="1">CGMCC 1.15725</strain>
    </source>
</reference>
<dbReference type="InterPro" id="IPR029044">
    <property type="entry name" value="Nucleotide-diphossugar_trans"/>
</dbReference>
<evidence type="ECO:0000313" key="1">
    <source>
        <dbReference type="EMBL" id="GGF24172.1"/>
    </source>
</evidence>
<dbReference type="AlphaFoldDB" id="A0A8J2YW27"/>
<dbReference type="GO" id="GO:0005829">
    <property type="term" value="C:cytosol"/>
    <property type="evidence" value="ECO:0007669"/>
    <property type="project" value="TreeGrafter"/>
</dbReference>
<proteinExistence type="predicted"/>
<accession>A0A8J2YW27</accession>
<name>A0A8J2YW27_9PROT</name>
<dbReference type="Pfam" id="PF02348">
    <property type="entry name" value="CTP_transf_3"/>
    <property type="match status" value="1"/>
</dbReference>
<dbReference type="InterPro" id="IPR003329">
    <property type="entry name" value="Cytidylyl_trans"/>
</dbReference>
<dbReference type="Proteomes" id="UP000646365">
    <property type="component" value="Unassembled WGS sequence"/>
</dbReference>
<keyword evidence="1" id="KW-0946">Virion</keyword>
<dbReference type="PANTHER" id="PTHR42866:SF1">
    <property type="entry name" value="SPORE COAT POLYSACCHARIDE BIOSYNTHESIS PROTEIN SPSF"/>
    <property type="match status" value="1"/>
</dbReference>
<dbReference type="PANTHER" id="PTHR42866">
    <property type="entry name" value="3-DEOXY-MANNO-OCTULOSONATE CYTIDYLYLTRANSFERASE"/>
    <property type="match status" value="1"/>
</dbReference>
<sequence>MSTKLATRPVVCITQARINSYRLPAKVLRLIAGQPLLWWHLDRLKRARRVDRIVVATTGEPAADAIVEIAEAAGAAVFRGSEHDVLDRFAGAAALVGAATIVRVTSDCPVIDPALIDQAIALYESAGDACHYASLDVSTFPRGLDCEVFSRQALDEAAAEAVLREDREHVTPFIRRNTERYAARFLSTAPLERTYRWCVDTPADFELARRIVEQFAGADFGWTDIVALMRARPDWAALNMDVAQTPVA</sequence>